<evidence type="ECO:0000313" key="3">
    <source>
        <dbReference type="Proteomes" id="UP000199758"/>
    </source>
</evidence>
<dbReference type="STRING" id="490188.SAMN04488068_1207"/>
<dbReference type="AlphaFoldDB" id="A0A1M5M134"/>
<dbReference type="Proteomes" id="UP000199758">
    <property type="component" value="Unassembled WGS sequence"/>
</dbReference>
<dbReference type="OrthoDB" id="9803532at2"/>
<evidence type="ECO:0000313" key="2">
    <source>
        <dbReference type="EMBL" id="SHG70956.1"/>
    </source>
</evidence>
<name>A0A1M5M134_9GAMM</name>
<dbReference type="RefSeq" id="WP_072895266.1">
    <property type="nucleotide sequence ID" value="NZ_FQWZ01000002.1"/>
</dbReference>
<sequence length="314" mass="35909">MLSRVASNIYWLGRYLQRAENTARLVNVNALLLLDLPRGIPFGWQPLVQIVGAEELYRSLYGDDYSESNVVRFLLLDQRNPGSIHSSLHAAREILRTVRDATPREVWEKLNDLHYYVIGQGEGALSRSRRGAFLQRVIDGTMLVYSVLSFNMSQDVGFQFLRIGTNLEQADMTTRILDVRSTSLLDPTGRAEQLAPLYNIQWMSVLRTLTAYQMYRRHVKARVNRTGVLRFLLQNREFPRSVTFCLSMIASTLPHLPESRSVERTLWRVRALVQDANVDKLVEEGLHGLIDEIQLGLNDLHGAVAEVFFKVPEL</sequence>
<proteinExistence type="predicted"/>
<dbReference type="EMBL" id="FQWZ01000002">
    <property type="protein sequence ID" value="SHG70956.1"/>
    <property type="molecule type" value="Genomic_DNA"/>
</dbReference>
<organism evidence="2 3">
    <name type="scientific">Hydrocarboniphaga daqingensis</name>
    <dbReference type="NCBI Taxonomy" id="490188"/>
    <lineage>
        <taxon>Bacteria</taxon>
        <taxon>Pseudomonadati</taxon>
        <taxon>Pseudomonadota</taxon>
        <taxon>Gammaproteobacteria</taxon>
        <taxon>Nevskiales</taxon>
        <taxon>Nevskiaceae</taxon>
        <taxon>Hydrocarboniphaga</taxon>
    </lineage>
</organism>
<accession>A0A1M5M134</accession>
<dbReference type="InterPro" id="IPR051680">
    <property type="entry name" value="ATP-dep_Glu-Cys_Ligase-2"/>
</dbReference>
<dbReference type="PANTHER" id="PTHR34595">
    <property type="entry name" value="BLR5612 PROTEIN"/>
    <property type="match status" value="1"/>
</dbReference>
<feature type="domain" description="DUF403" evidence="1">
    <location>
        <begin position="1"/>
        <end position="309"/>
    </location>
</feature>
<keyword evidence="3" id="KW-1185">Reference proteome</keyword>
<protein>
    <submittedName>
        <fullName evidence="2">Uncharacterized conserved protein, Alpha-E superfamily</fullName>
    </submittedName>
</protein>
<gene>
    <name evidence="2" type="ORF">SAMN04488068_1207</name>
</gene>
<dbReference type="PANTHER" id="PTHR34595:SF7">
    <property type="entry name" value="SLL1039 PROTEIN"/>
    <property type="match status" value="1"/>
</dbReference>
<reference evidence="2 3" key="1">
    <citation type="submission" date="2016-11" db="EMBL/GenBank/DDBJ databases">
        <authorList>
            <person name="Jaros S."/>
            <person name="Januszkiewicz K."/>
            <person name="Wedrychowicz H."/>
        </authorList>
    </citation>
    <scope>NUCLEOTIDE SEQUENCE [LARGE SCALE GENOMIC DNA]</scope>
    <source>
        <strain evidence="2 3">CGMCC 1.7049</strain>
    </source>
</reference>
<evidence type="ECO:0000259" key="1">
    <source>
        <dbReference type="Pfam" id="PF04168"/>
    </source>
</evidence>
<dbReference type="InterPro" id="IPR007296">
    <property type="entry name" value="DUF403"/>
</dbReference>
<dbReference type="Pfam" id="PF04168">
    <property type="entry name" value="Alpha-E"/>
    <property type="match status" value="1"/>
</dbReference>